<organism evidence="1 2">
    <name type="scientific">Aphanomyces astaci</name>
    <name type="common">Crayfish plague agent</name>
    <dbReference type="NCBI Taxonomy" id="112090"/>
    <lineage>
        <taxon>Eukaryota</taxon>
        <taxon>Sar</taxon>
        <taxon>Stramenopiles</taxon>
        <taxon>Oomycota</taxon>
        <taxon>Saprolegniomycetes</taxon>
        <taxon>Saprolegniales</taxon>
        <taxon>Verrucalvaceae</taxon>
        <taxon>Aphanomyces</taxon>
    </lineage>
</organism>
<comment type="caution">
    <text evidence="1">The sequence shown here is derived from an EMBL/GenBank/DDBJ whole genome shotgun (WGS) entry which is preliminary data.</text>
</comment>
<protein>
    <recommendedName>
        <fullName evidence="3">WRKY transcription factor 19</fullName>
    </recommendedName>
</protein>
<accession>A0A397AHV8</accession>
<proteinExistence type="predicted"/>
<dbReference type="EMBL" id="QUTA01008018">
    <property type="protein sequence ID" value="RHY05051.1"/>
    <property type="molecule type" value="Genomic_DNA"/>
</dbReference>
<dbReference type="Proteomes" id="UP000266239">
    <property type="component" value="Unassembled WGS sequence"/>
</dbReference>
<gene>
    <name evidence="1" type="ORF">DYB25_012052</name>
</gene>
<evidence type="ECO:0008006" key="3">
    <source>
        <dbReference type="Google" id="ProtNLM"/>
    </source>
</evidence>
<evidence type="ECO:0000313" key="2">
    <source>
        <dbReference type="Proteomes" id="UP000266239"/>
    </source>
</evidence>
<name>A0A397AHV8_APHAT</name>
<dbReference type="VEuPathDB" id="FungiDB:H257_09769"/>
<dbReference type="AlphaFoldDB" id="A0A397AHV8"/>
<dbReference type="PANTHER" id="PTHR31827">
    <property type="entry name" value="EMB|CAB89363.1"/>
    <property type="match status" value="1"/>
</dbReference>
<evidence type="ECO:0000313" key="1">
    <source>
        <dbReference type="EMBL" id="RHY05051.1"/>
    </source>
</evidence>
<dbReference type="PANTHER" id="PTHR31827:SF1">
    <property type="entry name" value="EMB|CAB89363.1"/>
    <property type="match status" value="1"/>
</dbReference>
<reference evidence="1 2" key="1">
    <citation type="submission" date="2018-08" db="EMBL/GenBank/DDBJ databases">
        <title>Aphanomyces genome sequencing and annotation.</title>
        <authorList>
            <person name="Minardi D."/>
            <person name="Oidtmann B."/>
            <person name="Van Der Giezen M."/>
            <person name="Studholme D.J."/>
        </authorList>
    </citation>
    <scope>NUCLEOTIDE SEQUENCE [LARGE SCALE GENOMIC DNA]</scope>
    <source>
        <strain evidence="1 2">Yx</strain>
    </source>
</reference>
<sequence length="259" mass="28673">MAVHDCSGVISNVNSPSADTMSSDRTCLISGCNDVVMHNSWRCKLHRHRGMCIIDNSTNQAYARQLCCRHGAKKECAVDGCNLRARLDNVCYKHGATKKLCTEVGCSQPAQARQRCVKHGGGRQCKRPGCTAHARTGGFCQRHRTSSDVPTPLQLPTVTASKGGINMTTLWGDTATLLAVKATSPPTHNRCFSMDSATDVSQVNHTYAPPHQPSMMHLIQKMDHHHHTVAPLQQQRWDPLHYHHDTSMLRGIFELMDDL</sequence>